<comment type="caution">
    <text evidence="1">The sequence shown here is derived from an EMBL/GenBank/DDBJ whole genome shotgun (WGS) entry which is preliminary data.</text>
</comment>
<organism evidence="1 2">
    <name type="scientific">Parathielavia hyrcaniae</name>
    <dbReference type="NCBI Taxonomy" id="113614"/>
    <lineage>
        <taxon>Eukaryota</taxon>
        <taxon>Fungi</taxon>
        <taxon>Dikarya</taxon>
        <taxon>Ascomycota</taxon>
        <taxon>Pezizomycotina</taxon>
        <taxon>Sordariomycetes</taxon>
        <taxon>Sordariomycetidae</taxon>
        <taxon>Sordariales</taxon>
        <taxon>Chaetomiaceae</taxon>
        <taxon>Parathielavia</taxon>
    </lineage>
</organism>
<proteinExistence type="predicted"/>
<accession>A0AAN6QFB7</accession>
<dbReference type="Proteomes" id="UP001305647">
    <property type="component" value="Unassembled WGS sequence"/>
</dbReference>
<reference evidence="1" key="1">
    <citation type="journal article" date="2023" name="Mol. Phylogenet. Evol.">
        <title>Genome-scale phylogeny and comparative genomics of the fungal order Sordariales.</title>
        <authorList>
            <person name="Hensen N."/>
            <person name="Bonometti L."/>
            <person name="Westerberg I."/>
            <person name="Brannstrom I.O."/>
            <person name="Guillou S."/>
            <person name="Cros-Aarteil S."/>
            <person name="Calhoun S."/>
            <person name="Haridas S."/>
            <person name="Kuo A."/>
            <person name="Mondo S."/>
            <person name="Pangilinan J."/>
            <person name="Riley R."/>
            <person name="LaButti K."/>
            <person name="Andreopoulos B."/>
            <person name="Lipzen A."/>
            <person name="Chen C."/>
            <person name="Yan M."/>
            <person name="Daum C."/>
            <person name="Ng V."/>
            <person name="Clum A."/>
            <person name="Steindorff A."/>
            <person name="Ohm R.A."/>
            <person name="Martin F."/>
            <person name="Silar P."/>
            <person name="Natvig D.O."/>
            <person name="Lalanne C."/>
            <person name="Gautier V."/>
            <person name="Ament-Velasquez S.L."/>
            <person name="Kruys A."/>
            <person name="Hutchinson M.I."/>
            <person name="Powell A.J."/>
            <person name="Barry K."/>
            <person name="Miller A.N."/>
            <person name="Grigoriev I.V."/>
            <person name="Debuchy R."/>
            <person name="Gladieux P."/>
            <person name="Hiltunen Thoren M."/>
            <person name="Johannesson H."/>
        </authorList>
    </citation>
    <scope>NUCLEOTIDE SEQUENCE</scope>
    <source>
        <strain evidence="1">CBS 757.83</strain>
    </source>
</reference>
<dbReference type="AlphaFoldDB" id="A0AAN6QFB7"/>
<keyword evidence="2" id="KW-1185">Reference proteome</keyword>
<reference evidence="1" key="2">
    <citation type="submission" date="2023-05" db="EMBL/GenBank/DDBJ databases">
        <authorList>
            <consortium name="Lawrence Berkeley National Laboratory"/>
            <person name="Steindorff A."/>
            <person name="Hensen N."/>
            <person name="Bonometti L."/>
            <person name="Westerberg I."/>
            <person name="Brannstrom I.O."/>
            <person name="Guillou S."/>
            <person name="Cros-Aarteil S."/>
            <person name="Calhoun S."/>
            <person name="Haridas S."/>
            <person name="Kuo A."/>
            <person name="Mondo S."/>
            <person name="Pangilinan J."/>
            <person name="Riley R."/>
            <person name="Labutti K."/>
            <person name="Andreopoulos B."/>
            <person name="Lipzen A."/>
            <person name="Chen C."/>
            <person name="Yanf M."/>
            <person name="Daum C."/>
            <person name="Ng V."/>
            <person name="Clum A."/>
            <person name="Ohm R."/>
            <person name="Martin F."/>
            <person name="Silar P."/>
            <person name="Natvig D."/>
            <person name="Lalanne C."/>
            <person name="Gautier V."/>
            <person name="Ament-Velasquez S.L."/>
            <person name="Kruys A."/>
            <person name="Hutchinson M.I."/>
            <person name="Powell A.J."/>
            <person name="Barry K."/>
            <person name="Miller A.N."/>
            <person name="Grigoriev I.V."/>
            <person name="Debuchy R."/>
            <person name="Gladieux P."/>
            <person name="Thoren M.H."/>
            <person name="Johannesson H."/>
        </authorList>
    </citation>
    <scope>NUCLEOTIDE SEQUENCE</scope>
    <source>
        <strain evidence="1">CBS 757.83</strain>
    </source>
</reference>
<name>A0AAN6QFB7_9PEZI</name>
<protein>
    <submittedName>
        <fullName evidence="1">Uncharacterized protein</fullName>
    </submittedName>
</protein>
<evidence type="ECO:0000313" key="2">
    <source>
        <dbReference type="Proteomes" id="UP001305647"/>
    </source>
</evidence>
<gene>
    <name evidence="1" type="ORF">N658DRAFT_17736</name>
</gene>
<dbReference type="EMBL" id="MU863624">
    <property type="protein sequence ID" value="KAK4106396.1"/>
    <property type="molecule type" value="Genomic_DNA"/>
</dbReference>
<sequence length="112" mass="12053">MRPNPRSLPVPLHSLLIDAGVAQSTWVGKLHNDGRQSTGPTTVSASEFFFKTALRLFAHPQVSAAVCLVVGLAKLAWVFSAPLAAAVQYVRYNTFPLVRSGTFFPGSPSCRP</sequence>
<evidence type="ECO:0000313" key="1">
    <source>
        <dbReference type="EMBL" id="KAK4106396.1"/>
    </source>
</evidence>